<gene>
    <name evidence="14" type="ORF">HMPREF9555_02030</name>
</gene>
<keyword evidence="11 13" id="KW-0472">Membrane</keyword>
<comment type="subcellular location">
    <subcellularLocation>
        <location evidence="2">Cell membrane</location>
        <topology evidence="2">Multi-pass membrane protein</topology>
    </subcellularLocation>
</comment>
<feature type="transmembrane region" description="Helical" evidence="13">
    <location>
        <begin position="188"/>
        <end position="208"/>
    </location>
</feature>
<feature type="transmembrane region" description="Helical" evidence="13">
    <location>
        <begin position="305"/>
        <end position="322"/>
    </location>
</feature>
<dbReference type="RefSeq" id="WP_009350677.1">
    <property type="nucleotide sequence ID" value="NZ_GL638156.1"/>
</dbReference>
<sequence length="468" mass="50750">MNPIARFFALESHLDAGEKQGNMPPAKALYRDYWRVAWPTALEGIFLNLILLADLVMVGSLGIAQAAAIGIVSQPKMLMQMFGKALGTGVTAVTARRKGARDYLSLNSCIKQSLALTVLVYAVLASLGYIYREEILRLMGANDEYIGYALVYFTYLIGALFFKAMSAILTAVQIGIGQTKIILQASVAGNLVNVCLNYVLIFGAFGFPRMEIKGAAIATIIGEAVIFLVLLYAVLRHPQEGVDLRGQGTFAFERKTLTPVLAVGTNSFLEQIFERMGLLVFARLIAELGTVAVGTHHYCIILWDLYYYFGLGMSTASASFAGRKLGEKRRDLARLYMKAAQKSGLIVSLVVAAALLLLRGTIFSAMIADADAAALGAGILAIVAVLIVPQTQAQVLAGTLRRAGDNRFIAQYSLFVSAILRSCIAYVLAFPLGMGLYGIWGALLIDEVLKMLLTEYRIGKGIWLTKEL</sequence>
<name>E7N4T5_9FIRM</name>
<dbReference type="PIRSF" id="PIRSF006603">
    <property type="entry name" value="DinF"/>
    <property type="match status" value="1"/>
</dbReference>
<dbReference type="InterPro" id="IPR050222">
    <property type="entry name" value="MATE_MdtK"/>
</dbReference>
<dbReference type="GO" id="GO:0005886">
    <property type="term" value="C:plasma membrane"/>
    <property type="evidence" value="ECO:0007669"/>
    <property type="project" value="UniProtKB-SubCell"/>
</dbReference>
<accession>E7N4T5</accession>
<evidence type="ECO:0000256" key="9">
    <source>
        <dbReference type="ARBA" id="ARBA00022989"/>
    </source>
</evidence>
<evidence type="ECO:0000256" key="12">
    <source>
        <dbReference type="ARBA" id="ARBA00031636"/>
    </source>
</evidence>
<evidence type="ECO:0000256" key="2">
    <source>
        <dbReference type="ARBA" id="ARBA00004651"/>
    </source>
</evidence>
<comment type="similarity">
    <text evidence="3">Belongs to the multi antimicrobial extrusion (MATE) (TC 2.A.66.1) family.</text>
</comment>
<dbReference type="Pfam" id="PF01554">
    <property type="entry name" value="MatE"/>
    <property type="match status" value="2"/>
</dbReference>
<evidence type="ECO:0000256" key="1">
    <source>
        <dbReference type="ARBA" id="ARBA00003408"/>
    </source>
</evidence>
<dbReference type="InterPro" id="IPR002528">
    <property type="entry name" value="MATE_fam"/>
</dbReference>
<proteinExistence type="inferred from homology"/>
<reference evidence="14 15" key="1">
    <citation type="submission" date="2010-08" db="EMBL/GenBank/DDBJ databases">
        <authorList>
            <person name="Weinstock G."/>
            <person name="Sodergren E."/>
            <person name="Clifton S."/>
            <person name="Fulton L."/>
            <person name="Fulton B."/>
            <person name="Courtney L."/>
            <person name="Fronick C."/>
            <person name="Harrison M."/>
            <person name="Strong C."/>
            <person name="Farmer C."/>
            <person name="Delahaunty K."/>
            <person name="Markovic C."/>
            <person name="Hall O."/>
            <person name="Minx P."/>
            <person name="Tomlinson C."/>
            <person name="Mitreva M."/>
            <person name="Hou S."/>
            <person name="Chen J."/>
            <person name="Wollam A."/>
            <person name="Pepin K.H."/>
            <person name="Johnson M."/>
            <person name="Bhonagiri V."/>
            <person name="Zhang X."/>
            <person name="Suruliraj S."/>
            <person name="Warren W."/>
            <person name="Chinwalla A."/>
            <person name="Mardis E.R."/>
            <person name="Wilson R.K."/>
        </authorList>
    </citation>
    <scope>NUCLEOTIDE SEQUENCE [LARGE SCALE GENOMIC DNA]</scope>
    <source>
        <strain evidence="14 15">F0399</strain>
    </source>
</reference>
<evidence type="ECO:0000256" key="11">
    <source>
        <dbReference type="ARBA" id="ARBA00023136"/>
    </source>
</evidence>
<dbReference type="GO" id="GO:0015297">
    <property type="term" value="F:antiporter activity"/>
    <property type="evidence" value="ECO:0007669"/>
    <property type="project" value="UniProtKB-KW"/>
</dbReference>
<evidence type="ECO:0000256" key="13">
    <source>
        <dbReference type="SAM" id="Phobius"/>
    </source>
</evidence>
<protein>
    <recommendedName>
        <fullName evidence="4">Probable multidrug resistance protein NorM</fullName>
    </recommendedName>
    <alternativeName>
        <fullName evidence="12">Multidrug-efflux transporter</fullName>
    </alternativeName>
</protein>
<dbReference type="HOGENOM" id="CLU_012893_5_3_9"/>
<dbReference type="InterPro" id="IPR048279">
    <property type="entry name" value="MdtK-like"/>
</dbReference>
<dbReference type="NCBIfam" id="TIGR00797">
    <property type="entry name" value="matE"/>
    <property type="match status" value="1"/>
</dbReference>
<dbReference type="AlphaFoldDB" id="E7N4T5"/>
<evidence type="ECO:0000313" key="14">
    <source>
        <dbReference type="EMBL" id="EFW28816.1"/>
    </source>
</evidence>
<evidence type="ECO:0000313" key="15">
    <source>
        <dbReference type="Proteomes" id="UP000004633"/>
    </source>
</evidence>
<dbReference type="PANTHER" id="PTHR43298">
    <property type="entry name" value="MULTIDRUG RESISTANCE PROTEIN NORM-RELATED"/>
    <property type="match status" value="1"/>
</dbReference>
<evidence type="ECO:0000256" key="3">
    <source>
        <dbReference type="ARBA" id="ARBA00010199"/>
    </source>
</evidence>
<feature type="transmembrane region" description="Helical" evidence="13">
    <location>
        <begin position="45"/>
        <end position="72"/>
    </location>
</feature>
<feature type="transmembrane region" description="Helical" evidence="13">
    <location>
        <begin position="409"/>
        <end position="429"/>
    </location>
</feature>
<keyword evidence="10" id="KW-0406">Ion transport</keyword>
<feature type="transmembrane region" description="Helical" evidence="13">
    <location>
        <begin position="152"/>
        <end position="176"/>
    </location>
</feature>
<keyword evidence="15" id="KW-1185">Reference proteome</keyword>
<dbReference type="GO" id="GO:0006811">
    <property type="term" value="P:monoatomic ion transport"/>
    <property type="evidence" value="ECO:0007669"/>
    <property type="project" value="UniProtKB-KW"/>
</dbReference>
<keyword evidence="5" id="KW-0813">Transport</keyword>
<feature type="transmembrane region" description="Helical" evidence="13">
    <location>
        <begin position="343"/>
        <end position="366"/>
    </location>
</feature>
<feature type="transmembrane region" description="Helical" evidence="13">
    <location>
        <begin position="214"/>
        <end position="235"/>
    </location>
</feature>
<organism evidence="14 15">
    <name type="scientific">Selenomonas artemidis F0399</name>
    <dbReference type="NCBI Taxonomy" id="749551"/>
    <lineage>
        <taxon>Bacteria</taxon>
        <taxon>Bacillati</taxon>
        <taxon>Bacillota</taxon>
        <taxon>Negativicutes</taxon>
        <taxon>Selenomonadales</taxon>
        <taxon>Selenomonadaceae</taxon>
        <taxon>Selenomonas</taxon>
    </lineage>
</organism>
<evidence type="ECO:0000256" key="5">
    <source>
        <dbReference type="ARBA" id="ARBA00022448"/>
    </source>
</evidence>
<keyword evidence="8 13" id="KW-0812">Transmembrane</keyword>
<comment type="caution">
    <text evidence="14">The sequence shown here is derived from an EMBL/GenBank/DDBJ whole genome shotgun (WGS) entry which is preliminary data.</text>
</comment>
<comment type="function">
    <text evidence="1">Multidrug efflux pump.</text>
</comment>
<keyword evidence="9 13" id="KW-1133">Transmembrane helix</keyword>
<evidence type="ECO:0000256" key="7">
    <source>
        <dbReference type="ARBA" id="ARBA00022475"/>
    </source>
</evidence>
<feature type="transmembrane region" description="Helical" evidence="13">
    <location>
        <begin position="114"/>
        <end position="132"/>
    </location>
</feature>
<keyword evidence="6" id="KW-0050">Antiport</keyword>
<dbReference type="PANTHER" id="PTHR43298:SF2">
    <property type="entry name" value="FMN_FAD EXPORTER YEEO-RELATED"/>
    <property type="match status" value="1"/>
</dbReference>
<evidence type="ECO:0000256" key="8">
    <source>
        <dbReference type="ARBA" id="ARBA00022692"/>
    </source>
</evidence>
<dbReference type="GO" id="GO:0042910">
    <property type="term" value="F:xenobiotic transmembrane transporter activity"/>
    <property type="evidence" value="ECO:0007669"/>
    <property type="project" value="InterPro"/>
</dbReference>
<evidence type="ECO:0000256" key="6">
    <source>
        <dbReference type="ARBA" id="ARBA00022449"/>
    </source>
</evidence>
<dbReference type="EMBL" id="AECV01000057">
    <property type="protein sequence ID" value="EFW28816.1"/>
    <property type="molecule type" value="Genomic_DNA"/>
</dbReference>
<dbReference type="STRING" id="749551.HMPREF9555_02030"/>
<feature type="transmembrane region" description="Helical" evidence="13">
    <location>
        <begin position="372"/>
        <end position="388"/>
    </location>
</feature>
<dbReference type="Proteomes" id="UP000004633">
    <property type="component" value="Unassembled WGS sequence"/>
</dbReference>
<evidence type="ECO:0000256" key="4">
    <source>
        <dbReference type="ARBA" id="ARBA00020268"/>
    </source>
</evidence>
<evidence type="ECO:0000256" key="10">
    <source>
        <dbReference type="ARBA" id="ARBA00023065"/>
    </source>
</evidence>
<keyword evidence="7" id="KW-1003">Cell membrane</keyword>